<accession>A0A318U0K4</accession>
<organism evidence="2 3">
    <name type="scientific">Rhodobacter viridis</name>
    <dbReference type="NCBI Taxonomy" id="1054202"/>
    <lineage>
        <taxon>Bacteria</taxon>
        <taxon>Pseudomonadati</taxon>
        <taxon>Pseudomonadota</taxon>
        <taxon>Alphaproteobacteria</taxon>
        <taxon>Rhodobacterales</taxon>
        <taxon>Rhodobacter group</taxon>
        <taxon>Rhodobacter</taxon>
    </lineage>
</organism>
<evidence type="ECO:0000313" key="2">
    <source>
        <dbReference type="EMBL" id="PYF10324.1"/>
    </source>
</evidence>
<dbReference type="Proteomes" id="UP000247727">
    <property type="component" value="Unassembled WGS sequence"/>
</dbReference>
<dbReference type="AlphaFoldDB" id="A0A318U0K4"/>
<feature type="coiled-coil region" evidence="1">
    <location>
        <begin position="1"/>
        <end position="63"/>
    </location>
</feature>
<name>A0A318U0K4_9RHOB</name>
<proteinExistence type="predicted"/>
<keyword evidence="3" id="KW-1185">Reference proteome</keyword>
<reference evidence="2 3" key="1">
    <citation type="submission" date="2018-06" db="EMBL/GenBank/DDBJ databases">
        <title>Genomic Encyclopedia of Type Strains, Phase III (KMG-III): the genomes of soil and plant-associated and newly described type strains.</title>
        <authorList>
            <person name="Whitman W."/>
        </authorList>
    </citation>
    <scope>NUCLEOTIDE SEQUENCE [LARGE SCALE GENOMIC DNA]</scope>
    <source>
        <strain evidence="2 3">JA737</strain>
    </source>
</reference>
<protein>
    <submittedName>
        <fullName evidence="2">Uncharacterized protein</fullName>
    </submittedName>
</protein>
<dbReference type="EMBL" id="QJTK01000005">
    <property type="protein sequence ID" value="PYF10324.1"/>
    <property type="molecule type" value="Genomic_DNA"/>
</dbReference>
<gene>
    <name evidence="2" type="ORF">C8J30_105134</name>
</gene>
<comment type="caution">
    <text evidence="2">The sequence shown here is derived from an EMBL/GenBank/DDBJ whole genome shotgun (WGS) entry which is preliminary data.</text>
</comment>
<keyword evidence="1" id="KW-0175">Coiled coil</keyword>
<evidence type="ECO:0000256" key="1">
    <source>
        <dbReference type="SAM" id="Coils"/>
    </source>
</evidence>
<sequence length="124" mass="13317">MAHAANEIGHLRARLDSLNEQQGVLKEQLAKGEAQVAELDAAEEELTKQIEALRAQAAAVQSLKELTDAIAAARTDGTTSETQATRKLIDALRDARELVGDDNWIDGLIAASEAHLLKLEGAHQ</sequence>
<evidence type="ECO:0000313" key="3">
    <source>
        <dbReference type="Proteomes" id="UP000247727"/>
    </source>
</evidence>
<dbReference type="RefSeq" id="WP_110805498.1">
    <property type="nucleotide sequence ID" value="NZ_QJTK01000005.1"/>
</dbReference>
<dbReference type="Gene3D" id="1.10.287.1490">
    <property type="match status" value="1"/>
</dbReference>